<dbReference type="PANTHER" id="PTHR46696">
    <property type="entry name" value="P450, PUTATIVE (EUROFUNG)-RELATED"/>
    <property type="match status" value="1"/>
</dbReference>
<dbReference type="SUPFAM" id="SSF48264">
    <property type="entry name" value="Cytochrome P450"/>
    <property type="match status" value="1"/>
</dbReference>
<keyword evidence="7 9" id="KW-0503">Monooxygenase</keyword>
<comment type="function">
    <text evidence="8">Involved in the coupling of aromatic side chains of the heptapeptide of vancomycin.</text>
</comment>
<keyword evidence="6 9" id="KW-0408">Iron</keyword>
<evidence type="ECO:0000313" key="10">
    <source>
        <dbReference type="EMBL" id="SDY36954.1"/>
    </source>
</evidence>
<accession>A0A1H3JCM5</accession>
<dbReference type="GO" id="GO:0020037">
    <property type="term" value="F:heme binding"/>
    <property type="evidence" value="ECO:0007669"/>
    <property type="project" value="InterPro"/>
</dbReference>
<dbReference type="AlphaFoldDB" id="A0A1H3JCM5"/>
<protein>
    <submittedName>
        <fullName evidence="10">Cytochrome P450</fullName>
    </submittedName>
</protein>
<dbReference type="GO" id="GO:0016705">
    <property type="term" value="F:oxidoreductase activity, acting on paired donors, with incorporation or reduction of molecular oxygen"/>
    <property type="evidence" value="ECO:0007669"/>
    <property type="project" value="InterPro"/>
</dbReference>
<dbReference type="Proteomes" id="UP000199515">
    <property type="component" value="Unassembled WGS sequence"/>
</dbReference>
<evidence type="ECO:0000313" key="11">
    <source>
        <dbReference type="Proteomes" id="UP000199515"/>
    </source>
</evidence>
<evidence type="ECO:0000256" key="6">
    <source>
        <dbReference type="ARBA" id="ARBA00023004"/>
    </source>
</evidence>
<evidence type="ECO:0000256" key="1">
    <source>
        <dbReference type="ARBA" id="ARBA00004660"/>
    </source>
</evidence>
<dbReference type="RefSeq" id="WP_091292495.1">
    <property type="nucleotide sequence ID" value="NZ_FNON01000005.1"/>
</dbReference>
<evidence type="ECO:0000256" key="8">
    <source>
        <dbReference type="ARBA" id="ARBA00055433"/>
    </source>
</evidence>
<dbReference type="PRINTS" id="PR00359">
    <property type="entry name" value="BP450"/>
</dbReference>
<reference evidence="10 11" key="1">
    <citation type="submission" date="2016-10" db="EMBL/GenBank/DDBJ databases">
        <authorList>
            <person name="de Groot N.N."/>
        </authorList>
    </citation>
    <scope>NUCLEOTIDE SEQUENCE [LARGE SCALE GENOMIC DNA]</scope>
    <source>
        <strain evidence="10 11">CPCC 202699</strain>
    </source>
</reference>
<dbReference type="PANTHER" id="PTHR46696:SF1">
    <property type="entry name" value="CYTOCHROME P450 YJIB-RELATED"/>
    <property type="match status" value="1"/>
</dbReference>
<dbReference type="PROSITE" id="PS00086">
    <property type="entry name" value="CYTOCHROME_P450"/>
    <property type="match status" value="1"/>
</dbReference>
<evidence type="ECO:0000256" key="4">
    <source>
        <dbReference type="ARBA" id="ARBA00022723"/>
    </source>
</evidence>
<comment type="pathway">
    <text evidence="1">Antibiotic biosynthesis; vancomycin biosynthesis.</text>
</comment>
<sequence>MALRFDPTDPAFVQDPYPFYRELRENSPVHFEASLGGWVCTRHADVQAILRDPRLIRPPVGSVLLGQVPDDVRAQLATFERKLATSLPFANPPDHTRLRALVGKAFTQPTIEALRPRIQSLVDDRLDRLTPHADLLTDFCYPIPTAVIMELVGVPASARETLHEWVVDITPIIGNSLPSADPVGIARRAAAATAAFSDYLDELIEQRRKEPRPDLLSDLLAVTDTTGGLTNDELTLQILILLIAGTETTVHYIGNAVHALLRNPHQLALLREDLSLIETAAEELLRFEGPVPLSTPQLAAHDLEIGGRRIEKGSLVYPVLGAANRDPRRFTDPDLLDLRRPLGGVLSFGGGIHACFGAQLARTEARIALASLLRRFPGIRLDDAAPAPVYRPDATLRGLTSLPVCL</sequence>
<dbReference type="InterPro" id="IPR036396">
    <property type="entry name" value="Cyt_P450_sf"/>
</dbReference>
<keyword evidence="5 9" id="KW-0560">Oxidoreductase</keyword>
<gene>
    <name evidence="10" type="ORF">SAMN05421504_105319</name>
</gene>
<dbReference type="CDD" id="cd20625">
    <property type="entry name" value="CYP164-like"/>
    <property type="match status" value="1"/>
</dbReference>
<evidence type="ECO:0000256" key="9">
    <source>
        <dbReference type="RuleBase" id="RU000461"/>
    </source>
</evidence>
<dbReference type="InterPro" id="IPR002397">
    <property type="entry name" value="Cyt_P450_B"/>
</dbReference>
<dbReference type="Pfam" id="PF00067">
    <property type="entry name" value="p450"/>
    <property type="match status" value="1"/>
</dbReference>
<name>A0A1H3JCM5_9PSEU</name>
<comment type="similarity">
    <text evidence="2 9">Belongs to the cytochrome P450 family.</text>
</comment>
<evidence type="ECO:0000256" key="2">
    <source>
        <dbReference type="ARBA" id="ARBA00010617"/>
    </source>
</evidence>
<proteinExistence type="inferred from homology"/>
<dbReference type="FunFam" id="1.10.630.10:FF:000018">
    <property type="entry name" value="Cytochrome P450 monooxygenase"/>
    <property type="match status" value="1"/>
</dbReference>
<evidence type="ECO:0000256" key="5">
    <source>
        <dbReference type="ARBA" id="ARBA00023002"/>
    </source>
</evidence>
<keyword evidence="3 9" id="KW-0349">Heme</keyword>
<keyword evidence="11" id="KW-1185">Reference proteome</keyword>
<dbReference type="Gene3D" id="1.10.630.10">
    <property type="entry name" value="Cytochrome P450"/>
    <property type="match status" value="1"/>
</dbReference>
<dbReference type="STRING" id="589385.SAMN05421504_105319"/>
<evidence type="ECO:0000256" key="3">
    <source>
        <dbReference type="ARBA" id="ARBA00022617"/>
    </source>
</evidence>
<keyword evidence="4 9" id="KW-0479">Metal-binding</keyword>
<evidence type="ECO:0000256" key="7">
    <source>
        <dbReference type="ARBA" id="ARBA00023033"/>
    </source>
</evidence>
<dbReference type="InterPro" id="IPR001128">
    <property type="entry name" value="Cyt_P450"/>
</dbReference>
<dbReference type="EMBL" id="FNON01000005">
    <property type="protein sequence ID" value="SDY36954.1"/>
    <property type="molecule type" value="Genomic_DNA"/>
</dbReference>
<organism evidence="10 11">
    <name type="scientific">Amycolatopsis xylanica</name>
    <dbReference type="NCBI Taxonomy" id="589385"/>
    <lineage>
        <taxon>Bacteria</taxon>
        <taxon>Bacillati</taxon>
        <taxon>Actinomycetota</taxon>
        <taxon>Actinomycetes</taxon>
        <taxon>Pseudonocardiales</taxon>
        <taxon>Pseudonocardiaceae</taxon>
        <taxon>Amycolatopsis</taxon>
    </lineage>
</organism>
<dbReference type="OrthoDB" id="5500002at2"/>
<dbReference type="GO" id="GO:0005506">
    <property type="term" value="F:iron ion binding"/>
    <property type="evidence" value="ECO:0007669"/>
    <property type="project" value="InterPro"/>
</dbReference>
<dbReference type="InterPro" id="IPR017972">
    <property type="entry name" value="Cyt_P450_CS"/>
</dbReference>
<dbReference type="GO" id="GO:0004497">
    <property type="term" value="F:monooxygenase activity"/>
    <property type="evidence" value="ECO:0007669"/>
    <property type="project" value="UniProtKB-KW"/>
</dbReference>